<dbReference type="Proteomes" id="UP000000260">
    <property type="component" value="Chromosome"/>
</dbReference>
<dbReference type="KEGG" id="esa:ESA_00302"/>
<dbReference type="AlphaFoldDB" id="A7MM00"/>
<organism evidence="1 2">
    <name type="scientific">Cronobacter sakazakii (strain ATCC BAA-894)</name>
    <name type="common">Enterobacter sakazakii</name>
    <dbReference type="NCBI Taxonomy" id="290339"/>
    <lineage>
        <taxon>Bacteria</taxon>
        <taxon>Pseudomonadati</taxon>
        <taxon>Pseudomonadota</taxon>
        <taxon>Gammaproteobacteria</taxon>
        <taxon>Enterobacterales</taxon>
        <taxon>Enterobacteriaceae</taxon>
        <taxon>Cronobacter</taxon>
    </lineage>
</organism>
<evidence type="ECO:0000313" key="1">
    <source>
        <dbReference type="EMBL" id="ABU75602.1"/>
    </source>
</evidence>
<accession>A7MM00</accession>
<name>A7MM00_CROS8</name>
<keyword evidence="2" id="KW-1185">Reference proteome</keyword>
<reference evidence="1 2" key="1">
    <citation type="journal article" date="2010" name="PLoS ONE">
        <title>Genome sequence of Cronobacter sakazakii BAA-894 and comparative genomic hybridization analysis with other Cronobacter species.</title>
        <authorList>
            <person name="Kucerova E."/>
            <person name="Clifton S.W."/>
            <person name="Xia X.Q."/>
            <person name="Long F."/>
            <person name="Porwollik S."/>
            <person name="Fulton L."/>
            <person name="Fronick C."/>
            <person name="Minx P."/>
            <person name="Kyung K."/>
            <person name="Warren W."/>
            <person name="Fulton R."/>
            <person name="Feng D."/>
            <person name="Wollam A."/>
            <person name="Shah N."/>
            <person name="Bhonagiri V."/>
            <person name="Nash W.E."/>
            <person name="Hallsworth-Pepin K."/>
            <person name="Wilson R.K."/>
            <person name="McClelland M."/>
            <person name="Forsythe S.J."/>
        </authorList>
    </citation>
    <scope>NUCLEOTIDE SEQUENCE [LARGE SCALE GENOMIC DNA]</scope>
    <source>
        <strain evidence="1 2">ATCC BAA-894</strain>
    </source>
</reference>
<proteinExistence type="predicted"/>
<protein>
    <submittedName>
        <fullName evidence="1">Uncharacterized protein</fullName>
    </submittedName>
</protein>
<sequence>MPGFFAERLTENGHSTKKNTFWQPDRMRFGPLHGKRRWAVACAMIFSKF</sequence>
<dbReference type="HOGENOM" id="CLU_3134690_0_0_6"/>
<dbReference type="EMBL" id="CP000783">
    <property type="protein sequence ID" value="ABU75602.1"/>
    <property type="molecule type" value="Genomic_DNA"/>
</dbReference>
<evidence type="ECO:0000313" key="2">
    <source>
        <dbReference type="Proteomes" id="UP000000260"/>
    </source>
</evidence>
<gene>
    <name evidence="1" type="ordered locus">ESA_00302</name>
</gene>